<keyword evidence="7 9" id="KW-0460">Magnesium</keyword>
<reference evidence="10 11" key="1">
    <citation type="journal article" date="2015" name="MBio">
        <title>Genome-Resolved Metagenomic Analysis Reveals Roles for Candidate Phyla and Other Microbial Community Members in Biogeochemical Transformations in Oil Reservoirs.</title>
        <authorList>
            <person name="Hu P."/>
            <person name="Tom L."/>
            <person name="Singh A."/>
            <person name="Thomas B.C."/>
            <person name="Baker B.J."/>
            <person name="Piceno Y.M."/>
            <person name="Andersen G.L."/>
            <person name="Banfield J.F."/>
        </authorList>
    </citation>
    <scope>NUCLEOTIDE SEQUENCE [LARGE SCALE GENOMIC DNA]</scope>
    <source>
        <strain evidence="10">46_16</strain>
    </source>
</reference>
<dbReference type="GO" id="GO:0005886">
    <property type="term" value="C:plasma membrane"/>
    <property type="evidence" value="ECO:0007669"/>
    <property type="project" value="UniProtKB-SubCell"/>
</dbReference>
<dbReference type="GO" id="GO:0051992">
    <property type="term" value="F:UDP-N-acetylmuramoyl-L-alanyl-D-glutamyl-meso-2,6-diaminopimelyl-D-alanyl-D-alanine:undecaprenyl-phosphate transferase activity"/>
    <property type="evidence" value="ECO:0007669"/>
    <property type="project" value="RHEA"/>
</dbReference>
<comment type="cofactor">
    <cofactor evidence="7 9">
        <name>Mg(2+)</name>
        <dbReference type="ChEBI" id="CHEBI:18420"/>
    </cofactor>
</comment>
<gene>
    <name evidence="7" type="primary">mraY</name>
    <name evidence="10" type="ORF">XD73_1380</name>
</gene>
<name>A0A117LGE9_9CHLR</name>
<keyword evidence="7" id="KW-0133">Cell shape</keyword>
<dbReference type="PANTHER" id="PTHR22926">
    <property type="entry name" value="PHOSPHO-N-ACETYLMURAMOYL-PENTAPEPTIDE-TRANSFERASE"/>
    <property type="match status" value="1"/>
</dbReference>
<feature type="transmembrane region" description="Helical" evidence="7">
    <location>
        <begin position="6"/>
        <end position="26"/>
    </location>
</feature>
<comment type="function">
    <text evidence="7">Catalyzes the initial step of the lipid cycle reactions in the biosynthesis of the cell wall peptidoglycan: transfers peptidoglycan precursor phospho-MurNAc-pentapeptide from UDP-MurNAc-pentapeptide onto the lipid carrier undecaprenyl phosphate, yielding undecaprenyl-pyrophosphoryl-MurNAc-pentapeptide, known as lipid I.</text>
</comment>
<evidence type="ECO:0000256" key="9">
    <source>
        <dbReference type="PIRSR" id="PIRSR600715-1"/>
    </source>
</evidence>
<comment type="caution">
    <text evidence="10">The sequence shown here is derived from an EMBL/GenBank/DDBJ whole genome shotgun (WGS) entry which is preliminary data.</text>
</comment>
<dbReference type="EMBL" id="LGFU01000167">
    <property type="protein sequence ID" value="KUK45745.1"/>
    <property type="molecule type" value="Genomic_DNA"/>
</dbReference>
<evidence type="ECO:0000313" key="10">
    <source>
        <dbReference type="EMBL" id="KUK45745.1"/>
    </source>
</evidence>
<feature type="transmembrane region" description="Helical" evidence="7">
    <location>
        <begin position="259"/>
        <end position="281"/>
    </location>
</feature>
<keyword evidence="7 9" id="KW-0479">Metal-binding</keyword>
<dbReference type="InterPro" id="IPR003524">
    <property type="entry name" value="PNAcMuramoyl-5peptid_Trfase"/>
</dbReference>
<proteinExistence type="inferred from homology"/>
<dbReference type="InterPro" id="IPR018480">
    <property type="entry name" value="PNAcMuramoyl-5peptid_Trfase_CS"/>
</dbReference>
<feature type="transmembrane region" description="Helical" evidence="7">
    <location>
        <begin position="313"/>
        <end position="330"/>
    </location>
</feature>
<comment type="pathway">
    <text evidence="7">Cell wall biogenesis; peptidoglycan biosynthesis.</text>
</comment>
<organism evidence="10 11">
    <name type="scientific">Anaerolinea thermophila</name>
    <dbReference type="NCBI Taxonomy" id="167964"/>
    <lineage>
        <taxon>Bacteria</taxon>
        <taxon>Bacillati</taxon>
        <taxon>Chloroflexota</taxon>
        <taxon>Anaerolineae</taxon>
        <taxon>Anaerolineales</taxon>
        <taxon>Anaerolineaceae</taxon>
        <taxon>Anaerolinea</taxon>
    </lineage>
</organism>
<evidence type="ECO:0000313" key="11">
    <source>
        <dbReference type="Proteomes" id="UP000064249"/>
    </source>
</evidence>
<feature type="binding site" evidence="9">
    <location>
        <position position="177"/>
    </location>
    <ligand>
        <name>Mg(2+)</name>
        <dbReference type="ChEBI" id="CHEBI:18420"/>
    </ligand>
</feature>
<comment type="similarity">
    <text evidence="2 7">Belongs to the glycosyltransferase 4 family. MraY subfamily.</text>
</comment>
<dbReference type="NCBIfam" id="TIGR00445">
    <property type="entry name" value="mraY"/>
    <property type="match status" value="1"/>
</dbReference>
<feature type="transmembrane region" description="Helical" evidence="7">
    <location>
        <begin position="182"/>
        <end position="202"/>
    </location>
</feature>
<feature type="transmembrane region" description="Helical" evidence="7">
    <location>
        <begin position="85"/>
        <end position="102"/>
    </location>
</feature>
<keyword evidence="3 7" id="KW-0808">Transferase</keyword>
<evidence type="ECO:0000256" key="3">
    <source>
        <dbReference type="ARBA" id="ARBA00022679"/>
    </source>
</evidence>
<dbReference type="PATRIC" id="fig|167964.4.peg.4"/>
<dbReference type="PROSITE" id="PS01348">
    <property type="entry name" value="MRAY_2"/>
    <property type="match status" value="1"/>
</dbReference>
<keyword evidence="6 7" id="KW-0472">Membrane</keyword>
<dbReference type="GO" id="GO:0009252">
    <property type="term" value="P:peptidoglycan biosynthetic process"/>
    <property type="evidence" value="ECO:0007669"/>
    <property type="project" value="UniProtKB-UniRule"/>
</dbReference>
<dbReference type="EC" id="2.7.8.13" evidence="7 8"/>
<evidence type="ECO:0000256" key="2">
    <source>
        <dbReference type="ARBA" id="ARBA00005583"/>
    </source>
</evidence>
<evidence type="ECO:0000256" key="1">
    <source>
        <dbReference type="ARBA" id="ARBA00004141"/>
    </source>
</evidence>
<keyword evidence="7" id="KW-1003">Cell membrane</keyword>
<dbReference type="HAMAP" id="MF_00038">
    <property type="entry name" value="MraY"/>
    <property type="match status" value="1"/>
</dbReference>
<feature type="binding site" evidence="9">
    <location>
        <position position="237"/>
    </location>
    <ligand>
        <name>Mg(2+)</name>
        <dbReference type="ChEBI" id="CHEBI:18420"/>
    </ligand>
</feature>
<accession>A0A117LGE9</accession>
<dbReference type="GO" id="GO:0008360">
    <property type="term" value="P:regulation of cell shape"/>
    <property type="evidence" value="ECO:0007669"/>
    <property type="project" value="UniProtKB-KW"/>
</dbReference>
<comment type="subcellular location">
    <subcellularLocation>
        <location evidence="7">Cell membrane</location>
        <topology evidence="7">Multi-pass membrane protein</topology>
    </subcellularLocation>
    <subcellularLocation>
        <location evidence="1">Membrane</location>
        <topology evidence="1">Multi-pass membrane protein</topology>
    </subcellularLocation>
</comment>
<dbReference type="Pfam" id="PF00953">
    <property type="entry name" value="Glycos_transf_4"/>
    <property type="match status" value="1"/>
</dbReference>
<dbReference type="AlphaFoldDB" id="A0A117LGE9"/>
<sequence length="331" mass="36124">MENTSVAIALSGLSFIMTVIWGEPLIRILNAWRIGKIIRQDGPDEHFAKMGTPTMGGFMILIPVTLITVLFNAVSIFGFNLLGRSVLLPLLTMWAYGILGMIDDWEGIRGPRRGLGMRAVTKFAIQIVFAIGIAIALRDILDVPQLIWFTSNEVISLGAFYIPIAVFIIVGMSNAVNFTDGLDGLAGLIAATAFAAYGFVAVMQGQVYLARFCFSLVGALFGFLWFNVHPASLFMGDTGSLALGATLGVVALMTGQWLIIPLLAVIPFSEALSVVIQVLYFKATGGKRFFRMAPLHHHFELIGWSETQVVQRFWLVSLVFAMLGMALVLVE</sequence>
<dbReference type="UniPathway" id="UPA00219"/>
<dbReference type="GO" id="GO:0046872">
    <property type="term" value="F:metal ion binding"/>
    <property type="evidence" value="ECO:0007669"/>
    <property type="project" value="UniProtKB-KW"/>
</dbReference>
<keyword evidence="7" id="KW-0132">Cell division</keyword>
<dbReference type="Proteomes" id="UP000064249">
    <property type="component" value="Unassembled WGS sequence"/>
</dbReference>
<keyword evidence="7" id="KW-0573">Peptidoglycan synthesis</keyword>
<dbReference type="GO" id="GO:0071555">
    <property type="term" value="P:cell wall organization"/>
    <property type="evidence" value="ECO:0007669"/>
    <property type="project" value="UniProtKB-KW"/>
</dbReference>
<feature type="transmembrane region" description="Helical" evidence="7">
    <location>
        <begin position="208"/>
        <end position="226"/>
    </location>
</feature>
<evidence type="ECO:0000256" key="4">
    <source>
        <dbReference type="ARBA" id="ARBA00022692"/>
    </source>
</evidence>
<dbReference type="GO" id="GO:0051301">
    <property type="term" value="P:cell division"/>
    <property type="evidence" value="ECO:0007669"/>
    <property type="project" value="UniProtKB-KW"/>
</dbReference>
<evidence type="ECO:0000256" key="7">
    <source>
        <dbReference type="HAMAP-Rule" id="MF_00038"/>
    </source>
</evidence>
<dbReference type="CDD" id="cd06852">
    <property type="entry name" value="GT_MraY"/>
    <property type="match status" value="1"/>
</dbReference>
<feature type="transmembrane region" description="Helical" evidence="7">
    <location>
        <begin position="58"/>
        <end position="79"/>
    </location>
</feature>
<keyword evidence="7" id="KW-0961">Cell wall biogenesis/degradation</keyword>
<keyword evidence="7" id="KW-0131">Cell cycle</keyword>
<feature type="transmembrane region" description="Helical" evidence="7">
    <location>
        <begin position="123"/>
        <end position="141"/>
    </location>
</feature>
<feature type="transmembrane region" description="Helical" evidence="7">
    <location>
        <begin position="147"/>
        <end position="170"/>
    </location>
</feature>
<evidence type="ECO:0000256" key="5">
    <source>
        <dbReference type="ARBA" id="ARBA00022989"/>
    </source>
</evidence>
<evidence type="ECO:0000256" key="6">
    <source>
        <dbReference type="ARBA" id="ARBA00023136"/>
    </source>
</evidence>
<comment type="catalytic activity">
    <reaction evidence="7">
        <text>UDP-N-acetyl-alpha-D-muramoyl-L-alanyl-gamma-D-glutamyl-meso-2,6-diaminopimeloyl-D-alanyl-D-alanine + di-trans,octa-cis-undecaprenyl phosphate = di-trans,octa-cis-undecaprenyl diphospho-N-acetyl-alpha-D-muramoyl-L-alanyl-D-glutamyl-meso-2,6-diaminopimeloyl-D-alanyl-D-alanine + UMP</text>
        <dbReference type="Rhea" id="RHEA:28386"/>
        <dbReference type="ChEBI" id="CHEBI:57865"/>
        <dbReference type="ChEBI" id="CHEBI:60392"/>
        <dbReference type="ChEBI" id="CHEBI:61386"/>
        <dbReference type="ChEBI" id="CHEBI:61387"/>
        <dbReference type="EC" id="2.7.8.13"/>
    </reaction>
</comment>
<dbReference type="InterPro" id="IPR000715">
    <property type="entry name" value="Glycosyl_transferase_4"/>
</dbReference>
<protein>
    <recommendedName>
        <fullName evidence="7 8">Phospho-N-acetylmuramoyl-pentapeptide-transferase</fullName>
        <ecNumber evidence="7 8">2.7.8.13</ecNumber>
    </recommendedName>
    <alternativeName>
        <fullName evidence="7">UDP-MurNAc-pentapeptide phosphotransferase</fullName>
    </alternativeName>
</protein>
<evidence type="ECO:0000256" key="8">
    <source>
        <dbReference type="NCBIfam" id="TIGR00445"/>
    </source>
</evidence>
<dbReference type="PANTHER" id="PTHR22926:SF5">
    <property type="entry name" value="PHOSPHO-N-ACETYLMURAMOYL-PENTAPEPTIDE-TRANSFERASE HOMOLOG"/>
    <property type="match status" value="1"/>
</dbReference>
<dbReference type="GO" id="GO:0008963">
    <property type="term" value="F:phospho-N-acetylmuramoyl-pentapeptide-transferase activity"/>
    <property type="evidence" value="ECO:0007669"/>
    <property type="project" value="UniProtKB-UniRule"/>
</dbReference>
<keyword evidence="5 7" id="KW-1133">Transmembrane helix</keyword>
<keyword evidence="4 7" id="KW-0812">Transmembrane</keyword>